<dbReference type="InterPro" id="IPR006671">
    <property type="entry name" value="Cyclin_N"/>
</dbReference>
<dbReference type="SMART" id="SM00385">
    <property type="entry name" value="CYCLIN"/>
    <property type="match status" value="1"/>
</dbReference>
<evidence type="ECO:0000256" key="2">
    <source>
        <dbReference type="SAM" id="MobiDB-lite"/>
    </source>
</evidence>
<name>A0ABD3RTC6_9STRA</name>
<sequence>MMTTSDGIYDEACITERINTMRMREENTPRCHIYFTQEVDSRCRKLMVDWCFAVVDAFALSRETVGVAMSILDRYLSSGKGKSCYALTCTQAFQRTAITSLFMAIKIHEPAVLGLKLLVKLCRGVYRERDIIATENEILFALDWRVYASSTSPMEYVRHFVQLLPECADAADVILENAARRMDVATSDVYFSTHWASSVGVACLAGALDDMYMISPLDSEALWKKLSNFLDFDIASNEIRQVEKRLNAESSSCVSPMPSRASLPRSSLNSGCEQPSSPGSVAQ</sequence>
<keyword evidence="1" id="KW-0195">Cyclin</keyword>
<dbReference type="InterPro" id="IPR013763">
    <property type="entry name" value="Cyclin-like_dom"/>
</dbReference>
<comment type="caution">
    <text evidence="4">The sequence shown here is derived from an EMBL/GenBank/DDBJ whole genome shotgun (WGS) entry which is preliminary data.</text>
</comment>
<dbReference type="SUPFAM" id="SSF47954">
    <property type="entry name" value="Cyclin-like"/>
    <property type="match status" value="1"/>
</dbReference>
<dbReference type="EMBL" id="JALLPB020000283">
    <property type="protein sequence ID" value="KAL3811065.1"/>
    <property type="molecule type" value="Genomic_DNA"/>
</dbReference>
<dbReference type="FunFam" id="1.10.472.10:FF:000093">
    <property type="entry name" value="Predicted protein"/>
    <property type="match status" value="1"/>
</dbReference>
<protein>
    <recommendedName>
        <fullName evidence="3">Cyclin-like domain-containing protein</fullName>
    </recommendedName>
</protein>
<accession>A0ABD3RTC6</accession>
<evidence type="ECO:0000313" key="4">
    <source>
        <dbReference type="EMBL" id="KAL3811065.1"/>
    </source>
</evidence>
<dbReference type="PANTHER" id="PTHR10177">
    <property type="entry name" value="CYCLINS"/>
    <property type="match status" value="1"/>
</dbReference>
<dbReference type="Pfam" id="PF00134">
    <property type="entry name" value="Cyclin_N"/>
    <property type="match status" value="1"/>
</dbReference>
<evidence type="ECO:0000259" key="3">
    <source>
        <dbReference type="SMART" id="SM00385"/>
    </source>
</evidence>
<feature type="region of interest" description="Disordered" evidence="2">
    <location>
        <begin position="249"/>
        <end position="283"/>
    </location>
</feature>
<proteinExistence type="inferred from homology"/>
<evidence type="ECO:0000313" key="5">
    <source>
        <dbReference type="Proteomes" id="UP001530377"/>
    </source>
</evidence>
<gene>
    <name evidence="4" type="ORF">ACHAXA_009013</name>
</gene>
<evidence type="ECO:0000256" key="1">
    <source>
        <dbReference type="RuleBase" id="RU000383"/>
    </source>
</evidence>
<dbReference type="Proteomes" id="UP001530377">
    <property type="component" value="Unassembled WGS sequence"/>
</dbReference>
<feature type="compositionally biased region" description="Polar residues" evidence="2">
    <location>
        <begin position="264"/>
        <end position="283"/>
    </location>
</feature>
<dbReference type="Gene3D" id="1.10.472.10">
    <property type="entry name" value="Cyclin-like"/>
    <property type="match status" value="2"/>
</dbReference>
<comment type="similarity">
    <text evidence="1">Belongs to the cyclin family.</text>
</comment>
<dbReference type="AlphaFoldDB" id="A0ABD3RTC6"/>
<reference evidence="4 5" key="1">
    <citation type="submission" date="2024-10" db="EMBL/GenBank/DDBJ databases">
        <title>Updated reference genomes for cyclostephanoid diatoms.</title>
        <authorList>
            <person name="Roberts W.R."/>
            <person name="Alverson A.J."/>
        </authorList>
    </citation>
    <scope>NUCLEOTIDE SEQUENCE [LARGE SCALE GENOMIC DNA]</scope>
    <source>
        <strain evidence="4 5">AJA228-03</strain>
    </source>
</reference>
<organism evidence="4 5">
    <name type="scientific">Cyclostephanos tholiformis</name>
    <dbReference type="NCBI Taxonomy" id="382380"/>
    <lineage>
        <taxon>Eukaryota</taxon>
        <taxon>Sar</taxon>
        <taxon>Stramenopiles</taxon>
        <taxon>Ochrophyta</taxon>
        <taxon>Bacillariophyta</taxon>
        <taxon>Coscinodiscophyceae</taxon>
        <taxon>Thalassiosirophycidae</taxon>
        <taxon>Stephanodiscales</taxon>
        <taxon>Stephanodiscaceae</taxon>
        <taxon>Cyclostephanos</taxon>
    </lineage>
</organism>
<keyword evidence="5" id="KW-1185">Reference proteome</keyword>
<dbReference type="InterPro" id="IPR039361">
    <property type="entry name" value="Cyclin"/>
</dbReference>
<feature type="domain" description="Cyclin-like" evidence="3">
    <location>
        <begin position="49"/>
        <end position="140"/>
    </location>
</feature>
<dbReference type="InterPro" id="IPR036915">
    <property type="entry name" value="Cyclin-like_sf"/>
</dbReference>